<evidence type="ECO:0000256" key="1">
    <source>
        <dbReference type="SAM" id="MobiDB-lite"/>
    </source>
</evidence>
<dbReference type="EMBL" id="JAVRJZ010000015">
    <property type="protein sequence ID" value="KAK2712496.1"/>
    <property type="molecule type" value="Genomic_DNA"/>
</dbReference>
<dbReference type="AlphaFoldDB" id="A0AA88L4L3"/>
<evidence type="ECO:0000313" key="2">
    <source>
        <dbReference type="EMBL" id="KAK2712496.1"/>
    </source>
</evidence>
<comment type="caution">
    <text evidence="2">The sequence shown here is derived from an EMBL/GenBank/DDBJ whole genome shotgun (WGS) entry which is preliminary data.</text>
</comment>
<reference evidence="2" key="1">
    <citation type="submission" date="2023-07" db="EMBL/GenBank/DDBJ databases">
        <title>Chromosome-level genome assembly of Artemia franciscana.</title>
        <authorList>
            <person name="Jo E."/>
        </authorList>
    </citation>
    <scope>NUCLEOTIDE SEQUENCE</scope>
    <source>
        <tissue evidence="2">Whole body</tissue>
    </source>
</reference>
<sequence>MEQELKIKKKILDWPKIEKTVTKTDGKKNKIDNTKEKENSTEKEYVSEKERKIQKKHTEKENNPEKEILQTTKML</sequence>
<protein>
    <submittedName>
        <fullName evidence="2">Uncharacterized protein</fullName>
    </submittedName>
</protein>
<organism evidence="2 3">
    <name type="scientific">Artemia franciscana</name>
    <name type="common">Brine shrimp</name>
    <name type="synonym">Artemia sanfranciscana</name>
    <dbReference type="NCBI Taxonomy" id="6661"/>
    <lineage>
        <taxon>Eukaryota</taxon>
        <taxon>Metazoa</taxon>
        <taxon>Ecdysozoa</taxon>
        <taxon>Arthropoda</taxon>
        <taxon>Crustacea</taxon>
        <taxon>Branchiopoda</taxon>
        <taxon>Anostraca</taxon>
        <taxon>Artemiidae</taxon>
        <taxon>Artemia</taxon>
    </lineage>
</organism>
<dbReference type="Proteomes" id="UP001187531">
    <property type="component" value="Unassembled WGS sequence"/>
</dbReference>
<evidence type="ECO:0000313" key="3">
    <source>
        <dbReference type="Proteomes" id="UP001187531"/>
    </source>
</evidence>
<accession>A0AA88L4L3</accession>
<keyword evidence="3" id="KW-1185">Reference proteome</keyword>
<proteinExistence type="predicted"/>
<name>A0AA88L4L3_ARTSF</name>
<feature type="compositionally biased region" description="Basic and acidic residues" evidence="1">
    <location>
        <begin position="22"/>
        <end position="68"/>
    </location>
</feature>
<gene>
    <name evidence="2" type="ORF">QYM36_011252</name>
</gene>
<feature type="region of interest" description="Disordered" evidence="1">
    <location>
        <begin position="22"/>
        <end position="75"/>
    </location>
</feature>